<proteinExistence type="inferred from homology"/>
<dbReference type="AlphaFoldDB" id="A0A412XXE9"/>
<dbReference type="GO" id="GO:0016020">
    <property type="term" value="C:membrane"/>
    <property type="evidence" value="ECO:0007669"/>
    <property type="project" value="InterPro"/>
</dbReference>
<keyword evidence="3" id="KW-0175">Coiled coil</keyword>
<dbReference type="Pfam" id="PF25893">
    <property type="entry name" value="HH_CzcB"/>
    <property type="match status" value="1"/>
</dbReference>
<accession>A0A412XXE9</accession>
<evidence type="ECO:0000256" key="4">
    <source>
        <dbReference type="SAM" id="SignalP"/>
    </source>
</evidence>
<dbReference type="Proteomes" id="UP000283850">
    <property type="component" value="Unassembled WGS sequence"/>
</dbReference>
<comment type="similarity">
    <text evidence="1">Belongs to the membrane fusion protein (MFP) (TC 8.A.1) family.</text>
</comment>
<feature type="domain" description="CzcB-like C-terminal circularly permuted SH3-like" evidence="6">
    <location>
        <begin position="427"/>
        <end position="488"/>
    </location>
</feature>
<dbReference type="NCBIfam" id="TIGR01730">
    <property type="entry name" value="RND_mfp"/>
    <property type="match status" value="1"/>
</dbReference>
<name>A0A412XXE9_9BACE</name>
<dbReference type="PANTHER" id="PTHR30097">
    <property type="entry name" value="CATION EFFLUX SYSTEM PROTEIN CUSB"/>
    <property type="match status" value="1"/>
</dbReference>
<dbReference type="EMBL" id="QRZF01000017">
    <property type="protein sequence ID" value="RGV49777.1"/>
    <property type="molecule type" value="Genomic_DNA"/>
</dbReference>
<dbReference type="Gene3D" id="1.10.287.470">
    <property type="entry name" value="Helix hairpin bin"/>
    <property type="match status" value="1"/>
</dbReference>
<dbReference type="Pfam" id="PF25975">
    <property type="entry name" value="CzcB_C"/>
    <property type="match status" value="1"/>
</dbReference>
<gene>
    <name evidence="7" type="ORF">DWW10_19630</name>
</gene>
<comment type="caution">
    <text evidence="7">The sequence shown here is derived from an EMBL/GenBank/DDBJ whole genome shotgun (WGS) entry which is preliminary data.</text>
</comment>
<dbReference type="InterPro" id="IPR058648">
    <property type="entry name" value="HH_CzcB-like"/>
</dbReference>
<keyword evidence="4" id="KW-0732">Signal</keyword>
<organism evidence="7 8">
    <name type="scientific">Bacteroides intestinalis</name>
    <dbReference type="NCBI Taxonomy" id="329854"/>
    <lineage>
        <taxon>Bacteria</taxon>
        <taxon>Pseudomonadati</taxon>
        <taxon>Bacteroidota</taxon>
        <taxon>Bacteroidia</taxon>
        <taxon>Bacteroidales</taxon>
        <taxon>Bacteroidaceae</taxon>
        <taxon>Bacteroides</taxon>
    </lineage>
</organism>
<dbReference type="InterPro" id="IPR051909">
    <property type="entry name" value="MFP_Cation_Efflux"/>
</dbReference>
<dbReference type="InterPro" id="IPR058649">
    <property type="entry name" value="CzcB_C"/>
</dbReference>
<feature type="signal peptide" evidence="4">
    <location>
        <begin position="1"/>
        <end position="18"/>
    </location>
</feature>
<evidence type="ECO:0000259" key="5">
    <source>
        <dbReference type="Pfam" id="PF25893"/>
    </source>
</evidence>
<feature type="coiled-coil region" evidence="3">
    <location>
        <begin position="249"/>
        <end position="300"/>
    </location>
</feature>
<evidence type="ECO:0000256" key="2">
    <source>
        <dbReference type="ARBA" id="ARBA00022448"/>
    </source>
</evidence>
<dbReference type="FunFam" id="2.40.420.20:FF:000006">
    <property type="entry name" value="RND family efflux transporter MFP subunit"/>
    <property type="match status" value="1"/>
</dbReference>
<dbReference type="GO" id="GO:0030313">
    <property type="term" value="C:cell envelope"/>
    <property type="evidence" value="ECO:0007669"/>
    <property type="project" value="TreeGrafter"/>
</dbReference>
<dbReference type="Gene3D" id="2.40.420.20">
    <property type="match status" value="1"/>
</dbReference>
<reference evidence="7 8" key="1">
    <citation type="submission" date="2018-08" db="EMBL/GenBank/DDBJ databases">
        <title>A genome reference for cultivated species of the human gut microbiota.</title>
        <authorList>
            <person name="Zou Y."/>
            <person name="Xue W."/>
            <person name="Luo G."/>
        </authorList>
    </citation>
    <scope>NUCLEOTIDE SEQUENCE [LARGE SCALE GENOMIC DNA]</scope>
    <source>
        <strain evidence="7 8">AF14-32</strain>
    </source>
</reference>
<protein>
    <submittedName>
        <fullName evidence="7">Efflux RND transporter periplasmic adaptor subunit</fullName>
    </submittedName>
</protein>
<dbReference type="GO" id="GO:0060003">
    <property type="term" value="P:copper ion export"/>
    <property type="evidence" value="ECO:0007669"/>
    <property type="project" value="TreeGrafter"/>
</dbReference>
<dbReference type="PROSITE" id="PS51257">
    <property type="entry name" value="PROKAR_LIPOPROTEIN"/>
    <property type="match status" value="1"/>
</dbReference>
<dbReference type="PANTHER" id="PTHR30097:SF4">
    <property type="entry name" value="SLR6042 PROTEIN"/>
    <property type="match status" value="1"/>
</dbReference>
<evidence type="ECO:0000313" key="8">
    <source>
        <dbReference type="Proteomes" id="UP000283850"/>
    </source>
</evidence>
<evidence type="ECO:0000256" key="1">
    <source>
        <dbReference type="ARBA" id="ARBA00009477"/>
    </source>
</evidence>
<feature type="domain" description="CzcB-like alpha-helical hairpin" evidence="5">
    <location>
        <begin position="249"/>
        <end position="301"/>
    </location>
</feature>
<feature type="chain" id="PRO_5019464666" evidence="4">
    <location>
        <begin position="19"/>
        <end position="504"/>
    </location>
</feature>
<keyword evidence="2" id="KW-0813">Transport</keyword>
<dbReference type="GO" id="GO:0022857">
    <property type="term" value="F:transmembrane transporter activity"/>
    <property type="evidence" value="ECO:0007669"/>
    <property type="project" value="InterPro"/>
</dbReference>
<dbReference type="InterPro" id="IPR006143">
    <property type="entry name" value="RND_pump_MFP"/>
</dbReference>
<sequence>MKSYILFAVLLVAVTVTGCGNHQHEHAATEGEHVHEENLQLTAYSNDFEVYAEATPFVAGEASDILAHFTFLKNFKPLEAGKVTASLVVGTERISQVLESPSRPGVYKFMLTPKVAGPGTIQFDIQTSAGSSRIVVPEITVYKDKHDAQHEAAKAVATSSNGIAFIKEMSWKVNFSTVPCLDEPFGQVIRTMAQIQPSQGDERVITAKTSGIVAIPEAGLVDGKSVNTGQTLFYIESGDMADNNLTVRYREAESNYNLTKKEYERKQELAKDRIVSESELLQAKANYEAADAVYNNLRKNFSAGRQSVTAPIGGFVKQLLVRNGEYVEAGQPIVAISQNRNLFIKAEIQPKYYPLLSNISTARFRMLNDDKVYTLDDLNGRLVSYGKSVETNSPLLPVVFQVDNTAEMLPGSFVEMYIRTRGEQSVITVPNVSLVEEMGNYFVYVQLTPEYFEKREVKIGQTDGVRTEILSGLNGQERVVAKGAVLVKLAQATGSLDAESGHAH</sequence>
<dbReference type="GO" id="GO:0015679">
    <property type="term" value="P:plasma membrane copper ion transport"/>
    <property type="evidence" value="ECO:0007669"/>
    <property type="project" value="TreeGrafter"/>
</dbReference>
<dbReference type="RefSeq" id="WP_118422142.1">
    <property type="nucleotide sequence ID" value="NZ_QRZF01000017.1"/>
</dbReference>
<evidence type="ECO:0000259" key="6">
    <source>
        <dbReference type="Pfam" id="PF25975"/>
    </source>
</evidence>
<dbReference type="SUPFAM" id="SSF111369">
    <property type="entry name" value="HlyD-like secretion proteins"/>
    <property type="match status" value="1"/>
</dbReference>
<dbReference type="Gene3D" id="2.40.30.170">
    <property type="match status" value="1"/>
</dbReference>
<evidence type="ECO:0000256" key="3">
    <source>
        <dbReference type="SAM" id="Coils"/>
    </source>
</evidence>
<dbReference type="Gene3D" id="2.40.50.100">
    <property type="match status" value="1"/>
</dbReference>
<evidence type="ECO:0000313" key="7">
    <source>
        <dbReference type="EMBL" id="RGV49777.1"/>
    </source>
</evidence>